<feature type="domain" description="CYTH" evidence="2">
    <location>
        <begin position="9"/>
        <end position="151"/>
    </location>
</feature>
<organism evidence="3 4">
    <name type="scientific">candidate division WOR-3 bacterium</name>
    <dbReference type="NCBI Taxonomy" id="2052148"/>
    <lineage>
        <taxon>Bacteria</taxon>
        <taxon>Bacteria division WOR-3</taxon>
    </lineage>
</organism>
<reference evidence="3 4" key="1">
    <citation type="journal article" date="2018" name="Nat. Biotechnol.">
        <title>A standardized bacterial taxonomy based on genome phylogeny substantially revises the tree of life.</title>
        <authorList>
            <person name="Parks D.H."/>
            <person name="Chuvochina M."/>
            <person name="Waite D.W."/>
            <person name="Rinke C."/>
            <person name="Skarshewski A."/>
            <person name="Chaumeil P.A."/>
            <person name="Hugenholtz P."/>
        </authorList>
    </citation>
    <scope>NUCLEOTIDE SEQUENCE [LARGE SCALE GENOMIC DNA]</scope>
    <source>
        <strain evidence="3">UBA7921</strain>
    </source>
</reference>
<dbReference type="SUPFAM" id="SSF55154">
    <property type="entry name" value="CYTH-like phosphatases"/>
    <property type="match status" value="1"/>
</dbReference>
<proteinExistence type="predicted"/>
<dbReference type="Gene3D" id="2.40.320.10">
    <property type="entry name" value="Hypothetical Protein Pfu-838710-001"/>
    <property type="match status" value="1"/>
</dbReference>
<accession>A0A348MM84</accession>
<comment type="caution">
    <text evidence="3">The sequence shown here is derived from an EMBL/GenBank/DDBJ whole genome shotgun (WGS) entry which is preliminary data.</text>
</comment>
<evidence type="ECO:0000313" key="3">
    <source>
        <dbReference type="EMBL" id="HAF08160.1"/>
    </source>
</evidence>
<protein>
    <recommendedName>
        <fullName evidence="2">CYTH domain-containing protein</fullName>
    </recommendedName>
</protein>
<dbReference type="InterPro" id="IPR023577">
    <property type="entry name" value="CYTH_domain"/>
</dbReference>
<sequence length="192" mass="23421">MYNSKMFKKEVERRFLLKRGSLKNVKFTKETNIIQGYYYLKSLTGIEPFERIPSEYPFLKKEIVRIRVENMKDVYLTLKRGKGVERNEFEIKIDFNKKIYYFLKNDVKILKKVRKEFIINGFKALLDIYKERYKGVKIVEVEFKNKRDAKKFKPPKNFIEITDFTYLTNKSLYFNDEEKILKRIREIYANKN</sequence>
<dbReference type="InterPro" id="IPR033469">
    <property type="entry name" value="CYTH-like_dom_sf"/>
</dbReference>
<dbReference type="PIRSF" id="PIRSF016487">
    <property type="entry name" value="CYTH_UCP016487"/>
    <property type="match status" value="1"/>
</dbReference>
<name>A0A348MM84_UNCW3</name>
<evidence type="ECO:0000256" key="1">
    <source>
        <dbReference type="PIRSR" id="PIRSR016487-1"/>
    </source>
</evidence>
<feature type="active site" description="Proton acceptor" evidence="1">
    <location>
        <position position="37"/>
    </location>
</feature>
<dbReference type="EMBL" id="DMCX01000037">
    <property type="protein sequence ID" value="HAF08160.1"/>
    <property type="molecule type" value="Genomic_DNA"/>
</dbReference>
<dbReference type="Proteomes" id="UP000262454">
    <property type="component" value="Unassembled WGS sequence"/>
</dbReference>
<evidence type="ECO:0000313" key="4">
    <source>
        <dbReference type="Proteomes" id="UP000262454"/>
    </source>
</evidence>
<evidence type="ECO:0000259" key="2">
    <source>
        <dbReference type="Pfam" id="PF01928"/>
    </source>
</evidence>
<dbReference type="InterPro" id="IPR012042">
    <property type="entry name" value="NeuTTM/CthTTM-like"/>
</dbReference>
<dbReference type="AlphaFoldDB" id="A0A348MM84"/>
<dbReference type="Pfam" id="PF01928">
    <property type="entry name" value="CYTH"/>
    <property type="match status" value="1"/>
</dbReference>
<gene>
    <name evidence="3" type="ORF">DCG82_07125</name>
</gene>